<dbReference type="PANTHER" id="PTHR11736:SF145">
    <property type="entry name" value="MELANOMA-ASSOCIATED ANTIGEN B16"/>
    <property type="match status" value="1"/>
</dbReference>
<feature type="region of interest" description="Disordered" evidence="1">
    <location>
        <begin position="309"/>
        <end position="349"/>
    </location>
</feature>
<organism evidence="3 4">
    <name type="scientific">Trichechus manatus latirostris</name>
    <name type="common">Florida manatee</name>
    <dbReference type="NCBI Taxonomy" id="127582"/>
    <lineage>
        <taxon>Eukaryota</taxon>
        <taxon>Metazoa</taxon>
        <taxon>Chordata</taxon>
        <taxon>Craniata</taxon>
        <taxon>Vertebrata</taxon>
        <taxon>Euteleostomi</taxon>
        <taxon>Mammalia</taxon>
        <taxon>Eutheria</taxon>
        <taxon>Afrotheria</taxon>
        <taxon>Sirenia</taxon>
        <taxon>Trichechidae</taxon>
        <taxon>Trichechus</taxon>
    </lineage>
</organism>
<dbReference type="SMART" id="SM01392">
    <property type="entry name" value="MAGE_N"/>
    <property type="match status" value="1"/>
</dbReference>
<dbReference type="PROSITE" id="PS50838">
    <property type="entry name" value="MAGE"/>
    <property type="match status" value="1"/>
</dbReference>
<evidence type="ECO:0000313" key="3">
    <source>
        <dbReference type="Proteomes" id="UP000248480"/>
    </source>
</evidence>
<dbReference type="InterPro" id="IPR037445">
    <property type="entry name" value="MAGE"/>
</dbReference>
<dbReference type="FunCoup" id="A0A2Y9ECR9">
    <property type="interactions" value="22"/>
</dbReference>
<dbReference type="InterPro" id="IPR002190">
    <property type="entry name" value="MHD_dom"/>
</dbReference>
<dbReference type="SMART" id="SM01373">
    <property type="entry name" value="MAGE"/>
    <property type="match status" value="1"/>
</dbReference>
<dbReference type="InterPro" id="IPR041898">
    <property type="entry name" value="MAGE_WH1"/>
</dbReference>
<dbReference type="AlphaFoldDB" id="A0A2Y9ECR9"/>
<dbReference type="Proteomes" id="UP000248480">
    <property type="component" value="Unplaced"/>
</dbReference>
<dbReference type="InterPro" id="IPR021072">
    <property type="entry name" value="MAGE_N"/>
</dbReference>
<feature type="compositionally biased region" description="Basic and acidic residues" evidence="1">
    <location>
        <begin position="1"/>
        <end position="20"/>
    </location>
</feature>
<feature type="compositionally biased region" description="Low complexity" evidence="1">
    <location>
        <begin position="325"/>
        <end position="349"/>
    </location>
</feature>
<sequence>MPGQKESPRFSPEPHLHIYSEAEGLDDILLPEIVEETSSSSSSSPNTSSLEEATTTAEISSTSQDPQSEYASSTAITATSESISDEDSSSQEDEERPSTLQSPPDTENLPKTPVDEKVAMLANYLLLKYQMKELFTKEDMVNNVIKEYEDHFTEILLRATERVEMVFGLDVKEVDPVSHCYVLVIKLDLTYDGMLTETEGMPKTGLLILILGVIFMKGNRATEEEIWQVLNMMDVYAGQKHFIFGEPGNLITKEFVQEKYLEYQQLPDSDPPQYEFLWGPRARAEISKMKLLEFLARVHGADPCSFSSQYREALKEEEERGQTGASTSSDATAMAMESSSGTSSSCSHP</sequence>
<dbReference type="GO" id="GO:0000122">
    <property type="term" value="P:negative regulation of transcription by RNA polymerase II"/>
    <property type="evidence" value="ECO:0007669"/>
    <property type="project" value="TreeGrafter"/>
</dbReference>
<feature type="compositionally biased region" description="Acidic residues" evidence="1">
    <location>
        <begin position="83"/>
        <end position="95"/>
    </location>
</feature>
<dbReference type="GO" id="GO:0005634">
    <property type="term" value="C:nucleus"/>
    <property type="evidence" value="ECO:0007669"/>
    <property type="project" value="TreeGrafter"/>
</dbReference>
<proteinExistence type="predicted"/>
<evidence type="ECO:0000313" key="4">
    <source>
        <dbReference type="RefSeq" id="XP_004391230.2"/>
    </source>
</evidence>
<feature type="domain" description="MAGE" evidence="2">
    <location>
        <begin position="114"/>
        <end position="313"/>
    </location>
</feature>
<reference evidence="4" key="1">
    <citation type="submission" date="2025-08" db="UniProtKB">
        <authorList>
            <consortium name="RefSeq"/>
        </authorList>
    </citation>
    <scope>IDENTIFICATION</scope>
</reference>
<gene>
    <name evidence="4" type="primary">LOC101346559</name>
</gene>
<dbReference type="FunFam" id="1.10.10.1200:FF:000007">
    <property type="entry name" value="Melanoma-associated antigen C2"/>
    <property type="match status" value="1"/>
</dbReference>
<dbReference type="FunFam" id="1.10.10.1210:FF:000001">
    <property type="entry name" value="melanoma-associated antigen D1"/>
    <property type="match status" value="1"/>
</dbReference>
<name>A0A2Y9ECR9_TRIMA</name>
<dbReference type="STRING" id="127582.A0A2Y9ECR9"/>
<feature type="compositionally biased region" description="Basic and acidic residues" evidence="1">
    <location>
        <begin position="312"/>
        <end position="321"/>
    </location>
</feature>
<accession>A0A2Y9ECR9</accession>
<dbReference type="GeneID" id="101346559"/>
<keyword evidence="3" id="KW-1185">Reference proteome</keyword>
<dbReference type="PANTHER" id="PTHR11736">
    <property type="entry name" value="MELANOMA-ASSOCIATED ANTIGEN MAGE ANTIGEN"/>
    <property type="match status" value="1"/>
</dbReference>
<feature type="compositionally biased region" description="Low complexity" evidence="1">
    <location>
        <begin position="37"/>
        <end position="82"/>
    </location>
</feature>
<dbReference type="InterPro" id="IPR041899">
    <property type="entry name" value="MAGE_WH2"/>
</dbReference>
<dbReference type="Pfam" id="PF12440">
    <property type="entry name" value="MAGE_N"/>
    <property type="match status" value="1"/>
</dbReference>
<dbReference type="Gene3D" id="1.10.10.1200">
    <property type="entry name" value="MAGE homology domain, winged helix WH1 motif"/>
    <property type="match status" value="1"/>
</dbReference>
<evidence type="ECO:0000256" key="1">
    <source>
        <dbReference type="SAM" id="MobiDB-lite"/>
    </source>
</evidence>
<evidence type="ECO:0000259" key="2">
    <source>
        <dbReference type="PROSITE" id="PS50838"/>
    </source>
</evidence>
<dbReference type="OrthoDB" id="205198at2759"/>
<feature type="region of interest" description="Disordered" evidence="1">
    <location>
        <begin position="1"/>
        <end position="114"/>
    </location>
</feature>
<dbReference type="Pfam" id="PF01454">
    <property type="entry name" value="MAGE"/>
    <property type="match status" value="1"/>
</dbReference>
<dbReference type="RefSeq" id="XP_004391230.2">
    <property type="nucleotide sequence ID" value="XM_004391173.3"/>
</dbReference>
<dbReference type="Gene3D" id="1.10.10.1210">
    <property type="entry name" value="MAGE homology domain, winged helix WH2 motif"/>
    <property type="match status" value="1"/>
</dbReference>
<dbReference type="InParanoid" id="A0A2Y9ECR9"/>
<protein>
    <submittedName>
        <fullName evidence="4">Melanoma-associated antigen B16-like</fullName>
    </submittedName>
</protein>
<dbReference type="KEGG" id="tmu:101346559"/>